<proteinExistence type="predicted"/>
<dbReference type="Proteomes" id="UP001056120">
    <property type="component" value="Linkage Group LG12"/>
</dbReference>
<dbReference type="EMBL" id="CM042029">
    <property type="protein sequence ID" value="KAI3794828.1"/>
    <property type="molecule type" value="Genomic_DNA"/>
</dbReference>
<organism evidence="1 2">
    <name type="scientific">Smallanthus sonchifolius</name>
    <dbReference type="NCBI Taxonomy" id="185202"/>
    <lineage>
        <taxon>Eukaryota</taxon>
        <taxon>Viridiplantae</taxon>
        <taxon>Streptophyta</taxon>
        <taxon>Embryophyta</taxon>
        <taxon>Tracheophyta</taxon>
        <taxon>Spermatophyta</taxon>
        <taxon>Magnoliopsida</taxon>
        <taxon>eudicotyledons</taxon>
        <taxon>Gunneridae</taxon>
        <taxon>Pentapetalae</taxon>
        <taxon>asterids</taxon>
        <taxon>campanulids</taxon>
        <taxon>Asterales</taxon>
        <taxon>Asteraceae</taxon>
        <taxon>Asteroideae</taxon>
        <taxon>Heliantheae alliance</taxon>
        <taxon>Millerieae</taxon>
        <taxon>Smallanthus</taxon>
    </lineage>
</organism>
<accession>A0ACB9HG06</accession>
<gene>
    <name evidence="1" type="ORF">L1987_37467</name>
</gene>
<name>A0ACB9HG06_9ASTR</name>
<comment type="caution">
    <text evidence="1">The sequence shown here is derived from an EMBL/GenBank/DDBJ whole genome shotgun (WGS) entry which is preliminary data.</text>
</comment>
<keyword evidence="2" id="KW-1185">Reference proteome</keyword>
<sequence length="212" mass="24290">MAELPSDILYNIFSRMPIKSLARFRCVSKLWCEYIDSSHLTILHEERSAEDPTPLMYYEYPNPPRIVSFHITKSKQGTTLLEPKNHHFVEFDRYERSVYICPASMVQDGMCCAIEQDSPDGVVGSNLCTMVHVLGTDSWRKIPKLPAHLIAGEGVFAHGSLHWLNKDVFHDYRREVTCFDVIKEEFRVINPPNGTKGGRIFNELICMLLLSA</sequence>
<evidence type="ECO:0000313" key="1">
    <source>
        <dbReference type="EMBL" id="KAI3794828.1"/>
    </source>
</evidence>
<reference evidence="2" key="1">
    <citation type="journal article" date="2022" name="Mol. Ecol. Resour.">
        <title>The genomes of chicory, endive, great burdock and yacon provide insights into Asteraceae palaeo-polyploidization history and plant inulin production.</title>
        <authorList>
            <person name="Fan W."/>
            <person name="Wang S."/>
            <person name="Wang H."/>
            <person name="Wang A."/>
            <person name="Jiang F."/>
            <person name="Liu H."/>
            <person name="Zhao H."/>
            <person name="Xu D."/>
            <person name="Zhang Y."/>
        </authorList>
    </citation>
    <scope>NUCLEOTIDE SEQUENCE [LARGE SCALE GENOMIC DNA]</scope>
    <source>
        <strain evidence="2">cv. Yunnan</strain>
    </source>
</reference>
<evidence type="ECO:0000313" key="2">
    <source>
        <dbReference type="Proteomes" id="UP001056120"/>
    </source>
</evidence>
<protein>
    <submittedName>
        <fullName evidence="1">Uncharacterized protein</fullName>
    </submittedName>
</protein>
<reference evidence="1 2" key="2">
    <citation type="journal article" date="2022" name="Mol. Ecol. Resour.">
        <title>The genomes of chicory, endive, great burdock and yacon provide insights into Asteraceae paleo-polyploidization history and plant inulin production.</title>
        <authorList>
            <person name="Fan W."/>
            <person name="Wang S."/>
            <person name="Wang H."/>
            <person name="Wang A."/>
            <person name="Jiang F."/>
            <person name="Liu H."/>
            <person name="Zhao H."/>
            <person name="Xu D."/>
            <person name="Zhang Y."/>
        </authorList>
    </citation>
    <scope>NUCLEOTIDE SEQUENCE [LARGE SCALE GENOMIC DNA]</scope>
    <source>
        <strain evidence="2">cv. Yunnan</strain>
        <tissue evidence="1">Leaves</tissue>
    </source>
</reference>